<sequence length="140" mass="15686">MEAKLKKDGSNLAVELTFPSSANSVRCSECNKQFTSLKALFGHMRCHPDRTWRGMQPPLQVRSSLKQECNTPLLLLMLAKASGSSRRMHECRICHRVFPTGQALGGHKRCHWSEVEKSGTAKNELVIDLNEPAPLNEEDV</sequence>
<dbReference type="Pfam" id="PF13912">
    <property type="entry name" value="zf-C2H2_6"/>
    <property type="match status" value="2"/>
</dbReference>
<feature type="domain" description="C2H2-type" evidence="2">
    <location>
        <begin position="89"/>
        <end position="116"/>
    </location>
</feature>
<reference evidence="3 4" key="1">
    <citation type="submission" date="2021-07" db="EMBL/GenBank/DDBJ databases">
        <title>The Aristolochia fimbriata genome: insights into angiosperm evolution, floral development and chemical biosynthesis.</title>
        <authorList>
            <person name="Jiao Y."/>
        </authorList>
    </citation>
    <scope>NUCLEOTIDE SEQUENCE [LARGE SCALE GENOMIC DNA]</scope>
    <source>
        <strain evidence="3">IBCAS-2021</strain>
        <tissue evidence="3">Leaf</tissue>
    </source>
</reference>
<dbReference type="Proteomes" id="UP000825729">
    <property type="component" value="Unassembled WGS sequence"/>
</dbReference>
<dbReference type="PANTHER" id="PTHR47591:SF1">
    <property type="entry name" value="ZINC FINGER PROTEIN ZAT2-RELATED"/>
    <property type="match status" value="1"/>
</dbReference>
<proteinExistence type="predicted"/>
<dbReference type="Gene3D" id="3.30.160.60">
    <property type="entry name" value="Classic Zinc Finger"/>
    <property type="match status" value="1"/>
</dbReference>
<dbReference type="InterPro" id="IPR036236">
    <property type="entry name" value="Znf_C2H2_sf"/>
</dbReference>
<keyword evidence="1" id="KW-0862">Zinc</keyword>
<dbReference type="SUPFAM" id="SSF57667">
    <property type="entry name" value="beta-beta-alpha zinc fingers"/>
    <property type="match status" value="1"/>
</dbReference>
<evidence type="ECO:0000256" key="1">
    <source>
        <dbReference type="PROSITE-ProRule" id="PRU00042"/>
    </source>
</evidence>
<comment type="caution">
    <text evidence="3">The sequence shown here is derived from an EMBL/GenBank/DDBJ whole genome shotgun (WGS) entry which is preliminary data.</text>
</comment>
<keyword evidence="1" id="KW-0863">Zinc-finger</keyword>
<dbReference type="PANTHER" id="PTHR47591">
    <property type="entry name" value="ZINC FINGER PROTEIN ZAT2-RELATED"/>
    <property type="match status" value="1"/>
</dbReference>
<dbReference type="PROSITE" id="PS50157">
    <property type="entry name" value="ZINC_FINGER_C2H2_2"/>
    <property type="match status" value="2"/>
</dbReference>
<name>A0AAV7EE72_ARIFI</name>
<accession>A0AAV7EE72</accession>
<keyword evidence="1" id="KW-0479">Metal-binding</keyword>
<feature type="domain" description="C2H2-type" evidence="2">
    <location>
        <begin position="25"/>
        <end position="47"/>
    </location>
</feature>
<keyword evidence="4" id="KW-1185">Reference proteome</keyword>
<gene>
    <name evidence="3" type="ORF">H6P81_012834</name>
</gene>
<dbReference type="InterPro" id="IPR013087">
    <property type="entry name" value="Znf_C2H2_type"/>
</dbReference>
<evidence type="ECO:0000313" key="3">
    <source>
        <dbReference type="EMBL" id="KAG9446706.1"/>
    </source>
</evidence>
<protein>
    <recommendedName>
        <fullName evidence="2">C2H2-type domain-containing protein</fullName>
    </recommendedName>
</protein>
<organism evidence="3 4">
    <name type="scientific">Aristolochia fimbriata</name>
    <name type="common">White veined hardy Dutchman's pipe vine</name>
    <dbReference type="NCBI Taxonomy" id="158543"/>
    <lineage>
        <taxon>Eukaryota</taxon>
        <taxon>Viridiplantae</taxon>
        <taxon>Streptophyta</taxon>
        <taxon>Embryophyta</taxon>
        <taxon>Tracheophyta</taxon>
        <taxon>Spermatophyta</taxon>
        <taxon>Magnoliopsida</taxon>
        <taxon>Magnoliidae</taxon>
        <taxon>Piperales</taxon>
        <taxon>Aristolochiaceae</taxon>
        <taxon>Aristolochia</taxon>
    </lineage>
</organism>
<dbReference type="AlphaFoldDB" id="A0AAV7EE72"/>
<dbReference type="SMART" id="SM00355">
    <property type="entry name" value="ZnF_C2H2"/>
    <property type="match status" value="2"/>
</dbReference>
<evidence type="ECO:0000259" key="2">
    <source>
        <dbReference type="PROSITE" id="PS50157"/>
    </source>
</evidence>
<dbReference type="EMBL" id="JAINDJ010000005">
    <property type="protein sequence ID" value="KAG9446706.1"/>
    <property type="molecule type" value="Genomic_DNA"/>
</dbReference>
<dbReference type="GO" id="GO:0008270">
    <property type="term" value="F:zinc ion binding"/>
    <property type="evidence" value="ECO:0007669"/>
    <property type="project" value="UniProtKB-KW"/>
</dbReference>
<dbReference type="PROSITE" id="PS00028">
    <property type="entry name" value="ZINC_FINGER_C2H2_1"/>
    <property type="match status" value="2"/>
</dbReference>
<evidence type="ECO:0000313" key="4">
    <source>
        <dbReference type="Proteomes" id="UP000825729"/>
    </source>
</evidence>